<comment type="catalytic activity">
    <reaction evidence="8 9">
        <text>5-phospho-alpha-D-ribose 1-diphosphate + nicotinate + ATP + H2O = nicotinate beta-D-ribonucleotide + ADP + phosphate + diphosphate</text>
        <dbReference type="Rhea" id="RHEA:36163"/>
        <dbReference type="ChEBI" id="CHEBI:15377"/>
        <dbReference type="ChEBI" id="CHEBI:30616"/>
        <dbReference type="ChEBI" id="CHEBI:32544"/>
        <dbReference type="ChEBI" id="CHEBI:33019"/>
        <dbReference type="ChEBI" id="CHEBI:43474"/>
        <dbReference type="ChEBI" id="CHEBI:57502"/>
        <dbReference type="ChEBI" id="CHEBI:58017"/>
        <dbReference type="ChEBI" id="CHEBI:456216"/>
        <dbReference type="EC" id="6.3.4.21"/>
    </reaction>
</comment>
<evidence type="ECO:0000256" key="2">
    <source>
        <dbReference type="ARBA" id="ARBA00010897"/>
    </source>
</evidence>
<name>A0A4Q7LY89_9MICO</name>
<dbReference type="PANTHER" id="PTHR11098">
    <property type="entry name" value="NICOTINATE PHOSPHORIBOSYLTRANSFERASE"/>
    <property type="match status" value="1"/>
</dbReference>
<dbReference type="EMBL" id="SGWW01000001">
    <property type="protein sequence ID" value="RZS59437.1"/>
    <property type="molecule type" value="Genomic_DNA"/>
</dbReference>
<evidence type="ECO:0000256" key="6">
    <source>
        <dbReference type="ARBA" id="ARBA00022642"/>
    </source>
</evidence>
<protein>
    <recommendedName>
        <fullName evidence="3 9">Nicotinate phosphoribosyltransferase</fullName>
        <ecNumber evidence="3 9">6.3.4.21</ecNumber>
    </recommendedName>
</protein>
<dbReference type="GO" id="GO:0004516">
    <property type="term" value="F:nicotinate phosphoribosyltransferase activity"/>
    <property type="evidence" value="ECO:0007669"/>
    <property type="project" value="UniProtKB-UniRule"/>
</dbReference>
<evidence type="ECO:0000313" key="11">
    <source>
        <dbReference type="EMBL" id="RZS59437.1"/>
    </source>
</evidence>
<dbReference type="PANTHER" id="PTHR11098:SF8">
    <property type="entry name" value="NICOTINATE PHOSPHORIBOSYLTRANSFERASE PNCB1"/>
    <property type="match status" value="1"/>
</dbReference>
<dbReference type="InterPro" id="IPR013785">
    <property type="entry name" value="Aldolase_TIM"/>
</dbReference>
<evidence type="ECO:0000256" key="1">
    <source>
        <dbReference type="ARBA" id="ARBA00004952"/>
    </source>
</evidence>
<evidence type="ECO:0000256" key="5">
    <source>
        <dbReference type="ARBA" id="ARBA00022598"/>
    </source>
</evidence>
<dbReference type="InterPro" id="IPR036068">
    <property type="entry name" value="Nicotinate_pribotase-like_C"/>
</dbReference>
<dbReference type="InterPro" id="IPR007229">
    <property type="entry name" value="Nic_PRibTrfase-Fam"/>
</dbReference>
<keyword evidence="6 9" id="KW-0662">Pyridine nucleotide biosynthesis</keyword>
<dbReference type="Gene3D" id="3.20.140.10">
    <property type="entry name" value="nicotinate phosphoribosyltransferase"/>
    <property type="match status" value="1"/>
</dbReference>
<keyword evidence="4" id="KW-0597">Phosphoprotein</keyword>
<sequence length="445" mass="46602">MTTALRTDRYELTMIEAALASGRAKRRCRFEVFARRLPAGRRFGVVAGTGRLMDAVADFRFDGATVEWLAREGVVNPATLEKLHDTTFSGSIEGYAEGELFFPNSPVLSVTGTFAEAVALETLALSVLNHDSAIAGAAARMVAAADGRPLSEMGSRRTHEEAAIASARAAHIAGFGATSNLAAGEQWGVPTMGTAAHSFTLLHDSEEEAFRAQVAALGPGTTLLVDTYDVERGVETAVRVAGPDLGAVRLDSGDLPQLVRQVRAQLDSLGATNTRITVTNDLDEYTIAALRGTPVDAFGVGTALVTGSGAPTANFVYKLVAVEEGDGSWRPVAKASSGKASRGAAKRGRRLIGADGVARAELVIVDETHDGIPDGPADRDELRDAGASIRDLTVAYVTNGEMDARYRGADGVRLARAHHAAAVGELPADALRLSAGEPALPTVFQ</sequence>
<dbReference type="OrthoDB" id="9770610at2"/>
<reference evidence="11 12" key="1">
    <citation type="journal article" date="2015" name="Stand. Genomic Sci.">
        <title>Genomic Encyclopedia of Bacterial and Archaeal Type Strains, Phase III: the genomes of soil and plant-associated and newly described type strains.</title>
        <authorList>
            <person name="Whitman W.B."/>
            <person name="Woyke T."/>
            <person name="Klenk H.P."/>
            <person name="Zhou Y."/>
            <person name="Lilburn T.G."/>
            <person name="Beck B.J."/>
            <person name="De Vos P."/>
            <person name="Vandamme P."/>
            <person name="Eisen J.A."/>
            <person name="Garrity G."/>
            <person name="Hugenholtz P."/>
            <person name="Kyrpides N.C."/>
        </authorList>
    </citation>
    <scope>NUCLEOTIDE SEQUENCE [LARGE SCALE GENOMIC DNA]</scope>
    <source>
        <strain evidence="11 12">CV2</strain>
    </source>
</reference>
<dbReference type="NCBIfam" id="NF006698">
    <property type="entry name" value="PRK09243.1-5"/>
    <property type="match status" value="1"/>
</dbReference>
<dbReference type="SUPFAM" id="SSF54675">
    <property type="entry name" value="Nicotinate/Quinolinate PRTase N-terminal domain-like"/>
    <property type="match status" value="1"/>
</dbReference>
<keyword evidence="5 9" id="KW-0436">Ligase</keyword>
<dbReference type="InterPro" id="IPR040727">
    <property type="entry name" value="NAPRTase_N"/>
</dbReference>
<dbReference type="Proteomes" id="UP000293519">
    <property type="component" value="Unassembled WGS sequence"/>
</dbReference>
<feature type="domain" description="Nicotinate phosphoribosyltransferase N-terminal" evidence="10">
    <location>
        <begin position="5"/>
        <end position="129"/>
    </location>
</feature>
<comment type="caution">
    <text evidence="11">The sequence shown here is derived from an EMBL/GenBank/DDBJ whole genome shotgun (WGS) entry which is preliminary data.</text>
</comment>
<evidence type="ECO:0000256" key="3">
    <source>
        <dbReference type="ARBA" id="ARBA00013236"/>
    </source>
</evidence>
<keyword evidence="12" id="KW-1185">Reference proteome</keyword>
<evidence type="ECO:0000256" key="8">
    <source>
        <dbReference type="ARBA" id="ARBA00048668"/>
    </source>
</evidence>
<accession>A0A4Q7LY89</accession>
<comment type="pathway">
    <text evidence="1 9">Cofactor biosynthesis; NAD(+) biosynthesis; nicotinate D-ribonucleotide from nicotinate: step 1/1.</text>
</comment>
<evidence type="ECO:0000259" key="10">
    <source>
        <dbReference type="Pfam" id="PF17767"/>
    </source>
</evidence>
<evidence type="ECO:0000313" key="12">
    <source>
        <dbReference type="Proteomes" id="UP000293519"/>
    </source>
</evidence>
<keyword evidence="7 9" id="KW-0808">Transferase</keyword>
<dbReference type="NCBIfam" id="TIGR01513">
    <property type="entry name" value="NAPRTase_put"/>
    <property type="match status" value="1"/>
</dbReference>
<dbReference type="EC" id="6.3.4.21" evidence="3 9"/>
<comment type="similarity">
    <text evidence="2 9">Belongs to the NAPRTase family.</text>
</comment>
<keyword evidence="11" id="KW-0328">Glycosyltransferase</keyword>
<dbReference type="Pfam" id="PF17767">
    <property type="entry name" value="NAPRTase_N"/>
    <property type="match status" value="1"/>
</dbReference>
<dbReference type="GO" id="GO:0005829">
    <property type="term" value="C:cytosol"/>
    <property type="evidence" value="ECO:0007669"/>
    <property type="project" value="TreeGrafter"/>
</dbReference>
<dbReference type="PIRSF" id="PIRSF000484">
    <property type="entry name" value="NAPRT"/>
    <property type="match status" value="1"/>
</dbReference>
<gene>
    <name evidence="11" type="ORF">EV141_0663</name>
</gene>
<comment type="PTM">
    <text evidence="9">Transiently phosphorylated on a His residue during the reaction cycle. Phosphorylation strongly increases the affinity for substrates and increases the rate of nicotinate D-ribonucleotide production. Dephosphorylation regenerates the low-affinity form of the enzyme, leading to product release.</text>
</comment>
<dbReference type="UniPathway" id="UPA00253">
    <property type="reaction ID" value="UER00457"/>
</dbReference>
<proteinExistence type="inferred from homology"/>
<dbReference type="GO" id="GO:0034355">
    <property type="term" value="P:NAD+ biosynthetic process via the salvage pathway"/>
    <property type="evidence" value="ECO:0007669"/>
    <property type="project" value="TreeGrafter"/>
</dbReference>
<dbReference type="Gene3D" id="3.20.20.70">
    <property type="entry name" value="Aldolase class I"/>
    <property type="match status" value="1"/>
</dbReference>
<evidence type="ECO:0000256" key="9">
    <source>
        <dbReference type="RuleBase" id="RU365100"/>
    </source>
</evidence>
<dbReference type="GO" id="GO:0016757">
    <property type="term" value="F:glycosyltransferase activity"/>
    <property type="evidence" value="ECO:0007669"/>
    <property type="project" value="UniProtKB-KW"/>
</dbReference>
<evidence type="ECO:0000256" key="7">
    <source>
        <dbReference type="ARBA" id="ARBA00022679"/>
    </source>
</evidence>
<dbReference type="InterPro" id="IPR006405">
    <property type="entry name" value="Nic_PRibTrfase_pncB"/>
</dbReference>
<organism evidence="11 12">
    <name type="scientific">Microcella putealis</name>
    <dbReference type="NCBI Taxonomy" id="337005"/>
    <lineage>
        <taxon>Bacteria</taxon>
        <taxon>Bacillati</taxon>
        <taxon>Actinomycetota</taxon>
        <taxon>Actinomycetes</taxon>
        <taxon>Micrococcales</taxon>
        <taxon>Microbacteriaceae</taxon>
        <taxon>Microcella</taxon>
    </lineage>
</organism>
<comment type="function">
    <text evidence="9">Catalyzes the first step in the biosynthesis of NAD from nicotinic acid, the ATP-dependent synthesis of beta-nicotinate D-ribonucleotide from nicotinate and 5-phospho-D-ribose 1-phosphate.</text>
</comment>
<dbReference type="AlphaFoldDB" id="A0A4Q7LY89"/>
<dbReference type="RefSeq" id="WP_130484522.1">
    <property type="nucleotide sequence ID" value="NZ_SGWW01000001.1"/>
</dbReference>
<dbReference type="SUPFAM" id="SSF51690">
    <property type="entry name" value="Nicotinate/Quinolinate PRTase C-terminal domain-like"/>
    <property type="match status" value="1"/>
</dbReference>
<evidence type="ECO:0000256" key="4">
    <source>
        <dbReference type="ARBA" id="ARBA00022553"/>
    </source>
</evidence>